<dbReference type="SUPFAM" id="SSF55785">
    <property type="entry name" value="PYP-like sensor domain (PAS domain)"/>
    <property type="match status" value="1"/>
</dbReference>
<dbReference type="SMART" id="SM00387">
    <property type="entry name" value="HATPase_c"/>
    <property type="match status" value="1"/>
</dbReference>
<dbReference type="PANTHER" id="PTHR43047:SF71">
    <property type="entry name" value="HISTIDINE KINASE CONTAINING CHEY-HOMOLOGOUS RECEIVER DOMAIN-RELATED"/>
    <property type="match status" value="1"/>
</dbReference>
<dbReference type="Gene3D" id="3.90.550.10">
    <property type="entry name" value="Spore Coat Polysaccharide Biosynthesis Protein SpsA, Chain A"/>
    <property type="match status" value="1"/>
</dbReference>
<proteinExistence type="predicted"/>
<keyword evidence="6" id="KW-0808">Transferase</keyword>
<dbReference type="Proteomes" id="UP000612055">
    <property type="component" value="Unassembled WGS sequence"/>
</dbReference>
<feature type="compositionally biased region" description="Polar residues" evidence="12">
    <location>
        <begin position="1230"/>
        <end position="1240"/>
    </location>
</feature>
<dbReference type="EMBL" id="JAEHOE010000105">
    <property type="protein sequence ID" value="KAG2486889.1"/>
    <property type="molecule type" value="Genomic_DNA"/>
</dbReference>
<dbReference type="InterPro" id="IPR029044">
    <property type="entry name" value="Nucleotide-diphossugar_trans"/>
</dbReference>
<dbReference type="GO" id="GO:0009637">
    <property type="term" value="P:response to blue light"/>
    <property type="evidence" value="ECO:0007669"/>
    <property type="project" value="UniProtKB-ARBA"/>
</dbReference>
<dbReference type="Pfam" id="PF00512">
    <property type="entry name" value="HisKA"/>
    <property type="match status" value="1"/>
</dbReference>
<dbReference type="PROSITE" id="PS50110">
    <property type="entry name" value="RESPONSE_REGULATORY"/>
    <property type="match status" value="1"/>
</dbReference>
<keyword evidence="3" id="KW-0675">Receptor</keyword>
<feature type="compositionally biased region" description="Low complexity" evidence="12">
    <location>
        <begin position="1028"/>
        <end position="1044"/>
    </location>
</feature>
<keyword evidence="4 11" id="KW-0597">Phosphoprotein</keyword>
<feature type="compositionally biased region" description="Low complexity" evidence="12">
    <location>
        <begin position="1155"/>
        <end position="1166"/>
    </location>
</feature>
<keyword evidence="3" id="KW-0600">Photoreceptor protein</keyword>
<evidence type="ECO:0000313" key="16">
    <source>
        <dbReference type="Proteomes" id="UP000612055"/>
    </source>
</evidence>
<feature type="region of interest" description="Disordered" evidence="12">
    <location>
        <begin position="711"/>
        <end position="772"/>
    </location>
</feature>
<dbReference type="InterPro" id="IPR003594">
    <property type="entry name" value="HATPase_dom"/>
</dbReference>
<evidence type="ECO:0000313" key="15">
    <source>
        <dbReference type="EMBL" id="KAG2486889.1"/>
    </source>
</evidence>
<dbReference type="CDD" id="cd17546">
    <property type="entry name" value="REC_hyHK_CKI1_RcsC-like"/>
    <property type="match status" value="1"/>
</dbReference>
<dbReference type="Gene3D" id="1.10.287.130">
    <property type="match status" value="1"/>
</dbReference>
<evidence type="ECO:0000256" key="4">
    <source>
        <dbReference type="ARBA" id="ARBA00022553"/>
    </source>
</evidence>
<evidence type="ECO:0000256" key="11">
    <source>
        <dbReference type="PROSITE-ProRule" id="PRU00169"/>
    </source>
</evidence>
<feature type="modified residue" description="4-aspartylphosphate" evidence="11">
    <location>
        <position position="1454"/>
    </location>
</feature>
<keyword evidence="10" id="KW-0902">Two-component regulatory system</keyword>
<comment type="catalytic activity">
    <reaction evidence="1">
        <text>ATP + protein L-histidine = ADP + protein N-phospho-L-histidine.</text>
        <dbReference type="EC" id="2.7.13.3"/>
    </reaction>
</comment>
<feature type="region of interest" description="Disordered" evidence="12">
    <location>
        <begin position="996"/>
        <end position="1070"/>
    </location>
</feature>
<dbReference type="Pfam" id="PF02518">
    <property type="entry name" value="HATPase_c"/>
    <property type="match status" value="1"/>
</dbReference>
<evidence type="ECO:0000256" key="12">
    <source>
        <dbReference type="SAM" id="MobiDB-lite"/>
    </source>
</evidence>
<evidence type="ECO:0000256" key="5">
    <source>
        <dbReference type="ARBA" id="ARBA00022606"/>
    </source>
</evidence>
<dbReference type="InterPro" id="IPR003661">
    <property type="entry name" value="HisK_dim/P_dom"/>
</dbReference>
<evidence type="ECO:0000259" key="14">
    <source>
        <dbReference type="PROSITE" id="PS50110"/>
    </source>
</evidence>
<evidence type="ECO:0000256" key="3">
    <source>
        <dbReference type="ARBA" id="ARBA00022543"/>
    </source>
</evidence>
<feature type="compositionally biased region" description="Gly residues" evidence="12">
    <location>
        <begin position="1528"/>
        <end position="1541"/>
    </location>
</feature>
<dbReference type="OrthoDB" id="21225at2759"/>
<dbReference type="InterPro" id="IPR035965">
    <property type="entry name" value="PAS-like_dom_sf"/>
</dbReference>
<evidence type="ECO:0000256" key="2">
    <source>
        <dbReference type="ARBA" id="ARBA00012438"/>
    </source>
</evidence>
<reference evidence="15" key="1">
    <citation type="journal article" date="2020" name="bioRxiv">
        <title>Comparative genomics of Chlamydomonas.</title>
        <authorList>
            <person name="Craig R.J."/>
            <person name="Hasan A.R."/>
            <person name="Ness R.W."/>
            <person name="Keightley P.D."/>
        </authorList>
    </citation>
    <scope>NUCLEOTIDE SEQUENCE</scope>
    <source>
        <strain evidence="15">CCAP 11/70</strain>
    </source>
</reference>
<dbReference type="SUPFAM" id="SSF52172">
    <property type="entry name" value="CheY-like"/>
    <property type="match status" value="2"/>
</dbReference>
<dbReference type="PANTHER" id="PTHR43047">
    <property type="entry name" value="TWO-COMPONENT HISTIDINE PROTEIN KINASE"/>
    <property type="match status" value="1"/>
</dbReference>
<keyword evidence="5" id="KW-0716">Sensory transduction</keyword>
<dbReference type="SMART" id="SM00448">
    <property type="entry name" value="REC"/>
    <property type="match status" value="1"/>
</dbReference>
<feature type="compositionally biased region" description="Low complexity" evidence="12">
    <location>
        <begin position="1061"/>
        <end position="1070"/>
    </location>
</feature>
<gene>
    <name evidence="15" type="ORF">HYH03_014483</name>
</gene>
<keyword evidence="9" id="KW-0067">ATP-binding</keyword>
<keyword evidence="3" id="KW-0157">Chromophore</keyword>
<protein>
    <recommendedName>
        <fullName evidence="2">histidine kinase</fullName>
        <ecNumber evidence="2">2.7.13.3</ecNumber>
    </recommendedName>
</protein>
<dbReference type="GO" id="GO:0009927">
    <property type="term" value="F:histidine phosphotransfer kinase activity"/>
    <property type="evidence" value="ECO:0007669"/>
    <property type="project" value="TreeGrafter"/>
</dbReference>
<evidence type="ECO:0000256" key="7">
    <source>
        <dbReference type="ARBA" id="ARBA00022741"/>
    </source>
</evidence>
<evidence type="ECO:0000256" key="8">
    <source>
        <dbReference type="ARBA" id="ARBA00022777"/>
    </source>
</evidence>
<dbReference type="CDD" id="cd00082">
    <property type="entry name" value="HisKA"/>
    <property type="match status" value="1"/>
</dbReference>
<feature type="compositionally biased region" description="Gly residues" evidence="12">
    <location>
        <begin position="722"/>
        <end position="731"/>
    </location>
</feature>
<dbReference type="GO" id="GO:0009881">
    <property type="term" value="F:photoreceptor activity"/>
    <property type="evidence" value="ECO:0007669"/>
    <property type="project" value="UniProtKB-KW"/>
</dbReference>
<keyword evidence="16" id="KW-1185">Reference proteome</keyword>
<dbReference type="SUPFAM" id="SSF47384">
    <property type="entry name" value="Homodimeric domain of signal transducing histidine kinase"/>
    <property type="match status" value="1"/>
</dbReference>
<dbReference type="PRINTS" id="PR00344">
    <property type="entry name" value="BCTRLSENSOR"/>
</dbReference>
<dbReference type="InterPro" id="IPR036097">
    <property type="entry name" value="HisK_dim/P_sf"/>
</dbReference>
<dbReference type="InterPro" id="IPR036890">
    <property type="entry name" value="HATPase_C_sf"/>
</dbReference>
<dbReference type="InterPro" id="IPR004358">
    <property type="entry name" value="Sig_transdc_His_kin-like_C"/>
</dbReference>
<evidence type="ECO:0000256" key="9">
    <source>
        <dbReference type="ARBA" id="ARBA00022840"/>
    </source>
</evidence>
<dbReference type="InterPro" id="IPR001610">
    <property type="entry name" value="PAC"/>
</dbReference>
<dbReference type="Pfam" id="PF13426">
    <property type="entry name" value="PAS_9"/>
    <property type="match status" value="1"/>
</dbReference>
<organism evidence="15 16">
    <name type="scientific">Edaphochlamys debaryana</name>
    <dbReference type="NCBI Taxonomy" id="47281"/>
    <lineage>
        <taxon>Eukaryota</taxon>
        <taxon>Viridiplantae</taxon>
        <taxon>Chlorophyta</taxon>
        <taxon>core chlorophytes</taxon>
        <taxon>Chlorophyceae</taxon>
        <taxon>CS clade</taxon>
        <taxon>Chlamydomonadales</taxon>
        <taxon>Chlamydomonadales incertae sedis</taxon>
        <taxon>Edaphochlamys</taxon>
    </lineage>
</organism>
<dbReference type="InterPro" id="IPR001789">
    <property type="entry name" value="Sig_transdc_resp-reg_receiver"/>
</dbReference>
<feature type="domain" description="Histidine kinase" evidence="13">
    <location>
        <begin position="354"/>
        <end position="673"/>
    </location>
</feature>
<dbReference type="GO" id="GO:0000155">
    <property type="term" value="F:phosphorelay sensor kinase activity"/>
    <property type="evidence" value="ECO:0007669"/>
    <property type="project" value="InterPro"/>
</dbReference>
<feature type="region of interest" description="Disordered" evidence="12">
    <location>
        <begin position="1284"/>
        <end position="1371"/>
    </location>
</feature>
<sequence>MGHRYMLFFDDDSFILEPIKVNLVNLFQTRGYRWGARLRHPDIPMVTWGLPEITRYFLLTHPIKPTTLFEHCDPPNLEGLYSTPDNKTLHQLKLLEKLNTTVALTGGWDRTVNIGNWLLIDLDLWEQPLFQRFIHICRATGATGQYRWNEQSVLAIAEQIFVKKEELSAINSGVSGGVSTTSMSAGGGGGAEQLVTITKREYELLLLKDKAMDVLQEGITIADATLPDMPLIYANGGFVRTTGYSSSYVVGKNCRFLQGEGTDDGNVRELKQAIREGRACVVQLLNYKKNGDPFVNYLSLTPIWDTVTGKLTHYVGVQSDITELVTTKKSELAAKHAAQMAAVATEAKSQFLARMSHEIRTPLNGMIAVGQLLADTSLTPAQWDLVNTIRCSGETLLTLITDILDFSRIEANKMVLHNAVFKLDTVIEAAMEIAGLRAAQRRLQVAYHIAEHMPRILHGDAQRLQQILLNIVNNGIKFTEEGELLLEVWPEGVFVPNCMSAALAAAAAPAIAAASALAAAASAAGSSVSAGGIGSVDMVHGGVLLPPPRPAASAHDVVGQGASATAAASSGAQGGAQGSGVSTAAAGPESEWPIMVLRFCVRDTGIGIAPADLGRLFNSFTQVDASPTRRYGGSGLGLAISRKLCEAMGGQMWAESEGLGRGSSFSWTITCRLPQQASAKRRTRRSSLVCVTRPPGVGGPGSANAWLAAADSAPGSTAGPDSVGGMGGGGLALPRAPSMSPGRAEPLPDLPPRPASSSAAGAPYDEADTSAAATAASPFVDNGCRTDLQRTLSAANGTPEGGQIGGAPSIATSTASSQQRHCATGTLGWGAADSAGDAAGRAASVQDGTVPSPHGPQSYGALATALTGGADPTASLPLLRGKKVLLVEPCEMVRQVIMLALRSWGCRVCAVVSPTDAIARLVACGTLDKLQAPKPAKPTPPCEPCMTLQHTSVGALDPELYDIPGPYDCVILDMKATSLLRALTRADDREAQRLVFLGWPGQNEPESDEEDEEEGGTREQLASDRVLGEPSRSGRGGEASSSGRDSNGSETASPPLRRSHAGGSAAAAAEGGAMAPPYDAYGEPLPSDVTARPPRVVAEEMAKPQNRQLGYVTVTRPVRQGRLKLALEEVLMMQLDGGGREQGYWSDEVGEEEPTAAGTGLAALGGRSSRSIDLLPAQGSGDVDTPQFCRRSGSTPQRAVPDPFQPQPAQTQAQAQQQPQASPHEMPGQPSATGQPSSSVPTPPGLEQALRHPRGGDSSSPSSSATTLELAPWLTAAALHSAPGAVPTEPVGSPMRRGAFDDVSSTGSSNPYHPSSVHLHHHQGSTGASSGYSHGHSHGHSLGHSHGHSGGGHSLVSSLRPASAVKKSGSSTELPDLVLQASGGRRGPLGDPWVGRVPRVLLAEDNAINMKVALGILKRTLPNAEVATAENGVQALEAISAVGGVDSFDVVLMDLHMPVMGGMEAVAEIEARYPNRRCRVVAVTADAFEDTRDSCLAAGFDGWLSKPFRVEDLARVVGEHLGAARSGAGAGSQQGHVGGQVQGRQPHRR</sequence>
<evidence type="ECO:0000256" key="10">
    <source>
        <dbReference type="ARBA" id="ARBA00023012"/>
    </source>
</evidence>
<feature type="compositionally biased region" description="Low complexity" evidence="12">
    <location>
        <begin position="1324"/>
        <end position="1334"/>
    </location>
</feature>
<name>A0A835XW43_9CHLO</name>
<dbReference type="PROSITE" id="PS50109">
    <property type="entry name" value="HIS_KIN"/>
    <property type="match status" value="1"/>
</dbReference>
<evidence type="ECO:0000256" key="1">
    <source>
        <dbReference type="ARBA" id="ARBA00000085"/>
    </source>
</evidence>
<dbReference type="FunFam" id="1.10.287.130:FF:000002">
    <property type="entry name" value="Two-component osmosensing histidine kinase"/>
    <property type="match status" value="1"/>
</dbReference>
<comment type="caution">
    <text evidence="15">The sequence shown here is derived from an EMBL/GenBank/DDBJ whole genome shotgun (WGS) entry which is preliminary data.</text>
</comment>
<dbReference type="InterPro" id="IPR005467">
    <property type="entry name" value="His_kinase_dom"/>
</dbReference>
<dbReference type="NCBIfam" id="TIGR00229">
    <property type="entry name" value="sensory_box"/>
    <property type="match status" value="1"/>
</dbReference>
<dbReference type="InterPro" id="IPR000014">
    <property type="entry name" value="PAS"/>
</dbReference>
<feature type="compositionally biased region" description="Low complexity" evidence="12">
    <location>
        <begin position="755"/>
        <end position="772"/>
    </location>
</feature>
<accession>A0A835XW43</accession>
<dbReference type="Pfam" id="PF00072">
    <property type="entry name" value="Response_reg"/>
    <property type="match status" value="1"/>
</dbReference>
<dbReference type="CDD" id="cd16922">
    <property type="entry name" value="HATPase_EvgS-ArcB-TorS-like"/>
    <property type="match status" value="1"/>
</dbReference>
<dbReference type="GO" id="GO:0005886">
    <property type="term" value="C:plasma membrane"/>
    <property type="evidence" value="ECO:0007669"/>
    <property type="project" value="TreeGrafter"/>
</dbReference>
<feature type="domain" description="Response regulatory" evidence="14">
    <location>
        <begin position="1399"/>
        <end position="1521"/>
    </location>
</feature>
<feature type="compositionally biased region" description="Low complexity" evidence="12">
    <location>
        <begin position="1207"/>
        <end position="1221"/>
    </location>
</feature>
<feature type="region of interest" description="Disordered" evidence="12">
    <location>
        <begin position="1525"/>
        <end position="1549"/>
    </location>
</feature>
<dbReference type="Gene3D" id="3.40.50.2300">
    <property type="match status" value="1"/>
</dbReference>
<dbReference type="EC" id="2.7.13.3" evidence="2"/>
<dbReference type="Gene3D" id="3.30.565.10">
    <property type="entry name" value="Histidine kinase-like ATPase, C-terminal domain"/>
    <property type="match status" value="1"/>
</dbReference>
<dbReference type="InterPro" id="IPR011006">
    <property type="entry name" value="CheY-like_superfamily"/>
</dbReference>
<dbReference type="SUPFAM" id="SSF55874">
    <property type="entry name" value="ATPase domain of HSP90 chaperone/DNA topoisomerase II/histidine kinase"/>
    <property type="match status" value="2"/>
</dbReference>
<keyword evidence="7" id="KW-0547">Nucleotide-binding</keyword>
<feature type="region of interest" description="Disordered" evidence="12">
    <location>
        <begin position="793"/>
        <end position="818"/>
    </location>
</feature>
<evidence type="ECO:0000259" key="13">
    <source>
        <dbReference type="PROSITE" id="PS50109"/>
    </source>
</evidence>
<dbReference type="Gene3D" id="3.30.450.20">
    <property type="entry name" value="PAS domain"/>
    <property type="match status" value="1"/>
</dbReference>
<dbReference type="SMART" id="SM00086">
    <property type="entry name" value="PAC"/>
    <property type="match status" value="1"/>
</dbReference>
<evidence type="ECO:0000256" key="6">
    <source>
        <dbReference type="ARBA" id="ARBA00022679"/>
    </source>
</evidence>
<feature type="compositionally biased region" description="Acidic residues" evidence="12">
    <location>
        <begin position="1005"/>
        <end position="1014"/>
    </location>
</feature>
<dbReference type="SMART" id="SM00388">
    <property type="entry name" value="HisKA"/>
    <property type="match status" value="1"/>
</dbReference>
<feature type="region of interest" description="Disordered" evidence="12">
    <location>
        <begin position="1138"/>
        <end position="1267"/>
    </location>
</feature>
<dbReference type="GO" id="GO:0005524">
    <property type="term" value="F:ATP binding"/>
    <property type="evidence" value="ECO:0007669"/>
    <property type="project" value="UniProtKB-KW"/>
</dbReference>
<feature type="compositionally biased region" description="Basic residues" evidence="12">
    <location>
        <begin position="1335"/>
        <end position="1347"/>
    </location>
</feature>
<feature type="compositionally biased region" description="Polar residues" evidence="12">
    <location>
        <begin position="1303"/>
        <end position="1313"/>
    </location>
</feature>
<keyword evidence="8" id="KW-0418">Kinase</keyword>